<evidence type="ECO:0000259" key="3">
    <source>
        <dbReference type="Pfam" id="PF02668"/>
    </source>
</evidence>
<name>A0AA40EFW0_9PEZI</name>
<dbReference type="InterPro" id="IPR003819">
    <property type="entry name" value="TauD/TfdA-like"/>
</dbReference>
<evidence type="ECO:0000313" key="4">
    <source>
        <dbReference type="EMBL" id="KAK0735966.1"/>
    </source>
</evidence>
<feature type="region of interest" description="Disordered" evidence="2">
    <location>
        <begin position="303"/>
        <end position="413"/>
    </location>
</feature>
<gene>
    <name evidence="4" type="ORF">B0T21DRAFT_450831</name>
</gene>
<dbReference type="Proteomes" id="UP001172159">
    <property type="component" value="Unassembled WGS sequence"/>
</dbReference>
<reference evidence="4" key="1">
    <citation type="submission" date="2023-06" db="EMBL/GenBank/DDBJ databases">
        <title>Genome-scale phylogeny and comparative genomics of the fungal order Sordariales.</title>
        <authorList>
            <consortium name="Lawrence Berkeley National Laboratory"/>
            <person name="Hensen N."/>
            <person name="Bonometti L."/>
            <person name="Westerberg I."/>
            <person name="Brannstrom I.O."/>
            <person name="Guillou S."/>
            <person name="Cros-Aarteil S."/>
            <person name="Calhoun S."/>
            <person name="Haridas S."/>
            <person name="Kuo A."/>
            <person name="Mondo S."/>
            <person name="Pangilinan J."/>
            <person name="Riley R."/>
            <person name="Labutti K."/>
            <person name="Andreopoulos B."/>
            <person name="Lipzen A."/>
            <person name="Chen C."/>
            <person name="Yanf M."/>
            <person name="Daum C."/>
            <person name="Ng V."/>
            <person name="Clum A."/>
            <person name="Steindorff A."/>
            <person name="Ohm R."/>
            <person name="Martin F."/>
            <person name="Silar P."/>
            <person name="Natvig D."/>
            <person name="Lalanne C."/>
            <person name="Gautier V."/>
            <person name="Ament-Velasquez S.L."/>
            <person name="Kruys A."/>
            <person name="Hutchinson M.I."/>
            <person name="Powell A.J."/>
            <person name="Barry K."/>
            <person name="Miller A.N."/>
            <person name="Grigoriev I.V."/>
            <person name="Debuchy R."/>
            <person name="Gladieux P."/>
            <person name="Thoren M.H."/>
            <person name="Johannesson H."/>
        </authorList>
    </citation>
    <scope>NUCLEOTIDE SEQUENCE</scope>
    <source>
        <strain evidence="4">CBS 540.89</strain>
    </source>
</reference>
<dbReference type="InterPro" id="IPR042098">
    <property type="entry name" value="TauD-like_sf"/>
</dbReference>
<dbReference type="EMBL" id="JAUKTV010000006">
    <property type="protein sequence ID" value="KAK0735966.1"/>
    <property type="molecule type" value="Genomic_DNA"/>
</dbReference>
<dbReference type="SUPFAM" id="SSF51197">
    <property type="entry name" value="Clavaminate synthase-like"/>
    <property type="match status" value="1"/>
</dbReference>
<proteinExistence type="predicted"/>
<comment type="caution">
    <text evidence="4">The sequence shown here is derived from an EMBL/GenBank/DDBJ whole genome shotgun (WGS) entry which is preliminary data.</text>
</comment>
<feature type="region of interest" description="Disordered" evidence="2">
    <location>
        <begin position="118"/>
        <end position="153"/>
    </location>
</feature>
<keyword evidence="1" id="KW-0560">Oxidoreductase</keyword>
<dbReference type="Pfam" id="PF02668">
    <property type="entry name" value="TauD"/>
    <property type="match status" value="1"/>
</dbReference>
<feature type="domain" description="TauD/TfdA-like" evidence="3">
    <location>
        <begin position="47"/>
        <end position="305"/>
    </location>
</feature>
<keyword evidence="5" id="KW-1185">Reference proteome</keyword>
<dbReference type="GO" id="GO:0016491">
    <property type="term" value="F:oxidoreductase activity"/>
    <property type="evidence" value="ECO:0007669"/>
    <property type="project" value="UniProtKB-KW"/>
</dbReference>
<accession>A0AA40EFW0</accession>
<feature type="compositionally biased region" description="Polar residues" evidence="2">
    <location>
        <begin position="346"/>
        <end position="355"/>
    </location>
</feature>
<dbReference type="Gene3D" id="3.60.130.10">
    <property type="entry name" value="Clavaminate synthase-like"/>
    <property type="match status" value="1"/>
</dbReference>
<feature type="compositionally biased region" description="Low complexity" evidence="2">
    <location>
        <begin position="307"/>
        <end position="330"/>
    </location>
</feature>
<protein>
    <recommendedName>
        <fullName evidence="3">TauD/TfdA-like domain-containing protein</fullName>
    </recommendedName>
</protein>
<evidence type="ECO:0000313" key="5">
    <source>
        <dbReference type="Proteomes" id="UP001172159"/>
    </source>
</evidence>
<evidence type="ECO:0000256" key="2">
    <source>
        <dbReference type="SAM" id="MobiDB-lite"/>
    </source>
</evidence>
<dbReference type="AlphaFoldDB" id="A0AA40EFW0"/>
<evidence type="ECO:0000256" key="1">
    <source>
        <dbReference type="ARBA" id="ARBA00023002"/>
    </source>
</evidence>
<feature type="compositionally biased region" description="Pro residues" evidence="2">
    <location>
        <begin position="362"/>
        <end position="378"/>
    </location>
</feature>
<sequence>MAWEPSQLGHTGSHVLTMQERDLAEVRAALGEFKNLELPPESISNKTFPLPTTGPKILSHIRLHLHTGRGFALIRGLPARSMSAEDNMLAFMGLASHFGAQRGYQDSHGNVIGTYSHLPASPQAPPAPRSPVNPTTSDPIHPVQPGPPTNTQLTSIKRTAHVTSAKDWDASWHADMGAEILCLYARDVAAQGGDVLLASALTVAKDLSASAPWALGFLREPDWPIEVGKPNTQTIQCPLLSIGEEAGSVYFGFDSGRLAPLPTPQFRPCPQFLFGPTKTTALAQLELTATRHQFSVRMEPGDMLVLTTPPSSAPDTPTATARARGTSSASMSGIPPRHWGAASPASCGTVSTSPRTGRHPSPQNPPRPTPSRPTPPTSTAPQRFLAPPRSADPDGALSPASGAQHDRRRSVVQ</sequence>
<feature type="compositionally biased region" description="Pro residues" evidence="2">
    <location>
        <begin position="122"/>
        <end position="131"/>
    </location>
</feature>
<organism evidence="4 5">
    <name type="scientific">Apiosordaria backusii</name>
    <dbReference type="NCBI Taxonomy" id="314023"/>
    <lineage>
        <taxon>Eukaryota</taxon>
        <taxon>Fungi</taxon>
        <taxon>Dikarya</taxon>
        <taxon>Ascomycota</taxon>
        <taxon>Pezizomycotina</taxon>
        <taxon>Sordariomycetes</taxon>
        <taxon>Sordariomycetidae</taxon>
        <taxon>Sordariales</taxon>
        <taxon>Lasiosphaeriaceae</taxon>
        <taxon>Apiosordaria</taxon>
    </lineage>
</organism>